<accession>A0A6S7GAQ4</accession>
<evidence type="ECO:0000313" key="3">
    <source>
        <dbReference type="Proteomes" id="UP001152795"/>
    </source>
</evidence>
<dbReference type="AlphaFoldDB" id="A0A6S7GAQ4"/>
<evidence type="ECO:0000313" key="2">
    <source>
        <dbReference type="EMBL" id="CAB3985576.1"/>
    </source>
</evidence>
<comment type="caution">
    <text evidence="2">The sequence shown here is derived from an EMBL/GenBank/DDBJ whole genome shotgun (WGS) entry which is preliminary data.</text>
</comment>
<dbReference type="Proteomes" id="UP001152795">
    <property type="component" value="Unassembled WGS sequence"/>
</dbReference>
<name>A0A6S7GAQ4_PARCT</name>
<dbReference type="EMBL" id="CACRXK020000887">
    <property type="protein sequence ID" value="CAB3985576.1"/>
    <property type="molecule type" value="Genomic_DNA"/>
</dbReference>
<protein>
    <submittedName>
        <fullName evidence="2">P2X purinoceptor 7-like</fullName>
    </submittedName>
</protein>
<gene>
    <name evidence="2" type="ORF">PACLA_8A052883</name>
</gene>
<feature type="compositionally biased region" description="Basic and acidic residues" evidence="1">
    <location>
        <begin position="85"/>
        <end position="106"/>
    </location>
</feature>
<feature type="compositionally biased region" description="Polar residues" evidence="1">
    <location>
        <begin position="68"/>
        <end position="83"/>
    </location>
</feature>
<sequence>MASFTASSAVQHCKCKSSCSFKQKQNTNRGCPCKGSNIDCSAACKCGTRAKPCKNKKAAANSEGESGGTPTNTRAGRMNQQGFRLTHEPRETEERQREKENKDVKV</sequence>
<keyword evidence="3" id="KW-1185">Reference proteome</keyword>
<evidence type="ECO:0000256" key="1">
    <source>
        <dbReference type="SAM" id="MobiDB-lite"/>
    </source>
</evidence>
<feature type="region of interest" description="Disordered" evidence="1">
    <location>
        <begin position="51"/>
        <end position="106"/>
    </location>
</feature>
<organism evidence="2 3">
    <name type="scientific">Paramuricea clavata</name>
    <name type="common">Red gorgonian</name>
    <name type="synonym">Violescent sea-whip</name>
    <dbReference type="NCBI Taxonomy" id="317549"/>
    <lineage>
        <taxon>Eukaryota</taxon>
        <taxon>Metazoa</taxon>
        <taxon>Cnidaria</taxon>
        <taxon>Anthozoa</taxon>
        <taxon>Octocorallia</taxon>
        <taxon>Malacalcyonacea</taxon>
        <taxon>Plexauridae</taxon>
        <taxon>Paramuricea</taxon>
    </lineage>
</organism>
<reference evidence="2" key="1">
    <citation type="submission" date="2020-04" db="EMBL/GenBank/DDBJ databases">
        <authorList>
            <person name="Alioto T."/>
            <person name="Alioto T."/>
            <person name="Gomez Garrido J."/>
        </authorList>
    </citation>
    <scope>NUCLEOTIDE SEQUENCE</scope>
    <source>
        <strain evidence="2">A484AB</strain>
    </source>
</reference>
<proteinExistence type="predicted"/>